<sequence length="38" mass="4284">MSSVHLVLHMYTFSELHSYFTGRLHSGNTLITSATSTR</sequence>
<evidence type="ECO:0000313" key="1">
    <source>
        <dbReference type="EMBL" id="JAH42811.1"/>
    </source>
</evidence>
<dbReference type="AlphaFoldDB" id="A0A0E9SNC9"/>
<reference evidence="1" key="1">
    <citation type="submission" date="2014-11" db="EMBL/GenBank/DDBJ databases">
        <authorList>
            <person name="Amaro Gonzalez C."/>
        </authorList>
    </citation>
    <scope>NUCLEOTIDE SEQUENCE</scope>
</reference>
<dbReference type="EMBL" id="GBXM01065766">
    <property type="protein sequence ID" value="JAH42811.1"/>
    <property type="molecule type" value="Transcribed_RNA"/>
</dbReference>
<organism evidence="1">
    <name type="scientific">Anguilla anguilla</name>
    <name type="common">European freshwater eel</name>
    <name type="synonym">Muraena anguilla</name>
    <dbReference type="NCBI Taxonomy" id="7936"/>
    <lineage>
        <taxon>Eukaryota</taxon>
        <taxon>Metazoa</taxon>
        <taxon>Chordata</taxon>
        <taxon>Craniata</taxon>
        <taxon>Vertebrata</taxon>
        <taxon>Euteleostomi</taxon>
        <taxon>Actinopterygii</taxon>
        <taxon>Neopterygii</taxon>
        <taxon>Teleostei</taxon>
        <taxon>Anguilliformes</taxon>
        <taxon>Anguillidae</taxon>
        <taxon>Anguilla</taxon>
    </lineage>
</organism>
<accession>A0A0E9SNC9</accession>
<reference evidence="1" key="2">
    <citation type="journal article" date="2015" name="Fish Shellfish Immunol.">
        <title>Early steps in the European eel (Anguilla anguilla)-Vibrio vulnificus interaction in the gills: Role of the RtxA13 toxin.</title>
        <authorList>
            <person name="Callol A."/>
            <person name="Pajuelo D."/>
            <person name="Ebbesson L."/>
            <person name="Teles M."/>
            <person name="MacKenzie S."/>
            <person name="Amaro C."/>
        </authorList>
    </citation>
    <scope>NUCLEOTIDE SEQUENCE</scope>
</reference>
<name>A0A0E9SNC9_ANGAN</name>
<proteinExistence type="predicted"/>
<protein>
    <submittedName>
        <fullName evidence="1">Uncharacterized protein</fullName>
    </submittedName>
</protein>